<accession>A0A6J7SNQ5</accession>
<proteinExistence type="predicted"/>
<feature type="region of interest" description="Disordered" evidence="1">
    <location>
        <begin position="151"/>
        <end position="178"/>
    </location>
</feature>
<dbReference type="EMBL" id="CAFBQB010000089">
    <property type="protein sequence ID" value="CAB5042867.1"/>
    <property type="molecule type" value="Genomic_DNA"/>
</dbReference>
<gene>
    <name evidence="2" type="ORF">UFOPK4248_00723</name>
</gene>
<protein>
    <submittedName>
        <fullName evidence="2">Unannotated protein</fullName>
    </submittedName>
</protein>
<feature type="compositionally biased region" description="Basic and acidic residues" evidence="1">
    <location>
        <begin position="151"/>
        <end position="175"/>
    </location>
</feature>
<name>A0A6J7SNQ5_9ZZZZ</name>
<evidence type="ECO:0000256" key="1">
    <source>
        <dbReference type="SAM" id="MobiDB-lite"/>
    </source>
</evidence>
<dbReference type="AlphaFoldDB" id="A0A6J7SNQ5"/>
<organism evidence="2">
    <name type="scientific">freshwater metagenome</name>
    <dbReference type="NCBI Taxonomy" id="449393"/>
    <lineage>
        <taxon>unclassified sequences</taxon>
        <taxon>metagenomes</taxon>
        <taxon>ecological metagenomes</taxon>
    </lineage>
</organism>
<evidence type="ECO:0000313" key="2">
    <source>
        <dbReference type="EMBL" id="CAB5042867.1"/>
    </source>
</evidence>
<reference evidence="2" key="1">
    <citation type="submission" date="2020-05" db="EMBL/GenBank/DDBJ databases">
        <authorList>
            <person name="Chiriac C."/>
            <person name="Salcher M."/>
            <person name="Ghai R."/>
            <person name="Kavagutti S V."/>
        </authorList>
    </citation>
    <scope>NUCLEOTIDE SEQUENCE</scope>
</reference>
<sequence length="207" mass="22119">MQTSTHVYQEPSWWKQSPAASGDLTADLRDGSQVTYRWYKFVDQPSLQRFEMNAAEKAGIQGAIEKMQKEWNNFSMMKDPTVGSLASFDEGLMVTPPKGLEIGYVPIVVKQKAADKSAVDKALAAIFLAGNNVESIMKAAADKAAADKAAADKSAADKSAADKSAADKSAADKAAAKKPTTITCVKGKVTKKVNAVKPVCPTGYKKK</sequence>